<keyword evidence="6 12" id="KW-0812">Transmembrane</keyword>
<evidence type="ECO:0000313" key="15">
    <source>
        <dbReference type="Proteomes" id="UP000035680"/>
    </source>
</evidence>
<evidence type="ECO:0000256" key="12">
    <source>
        <dbReference type="RuleBase" id="RU003832"/>
    </source>
</evidence>
<dbReference type="GO" id="GO:0008417">
    <property type="term" value="F:fucosyltransferase activity"/>
    <property type="evidence" value="ECO:0007669"/>
    <property type="project" value="InterPro"/>
</dbReference>
<evidence type="ECO:0000256" key="5">
    <source>
        <dbReference type="ARBA" id="ARBA00022679"/>
    </source>
</evidence>
<evidence type="ECO:0000256" key="6">
    <source>
        <dbReference type="ARBA" id="ARBA00022692"/>
    </source>
</evidence>
<evidence type="ECO:0000256" key="8">
    <source>
        <dbReference type="ARBA" id="ARBA00022989"/>
    </source>
</evidence>
<name>A0A0K0FN24_STRVS</name>
<evidence type="ECO:0000256" key="2">
    <source>
        <dbReference type="ARBA" id="ARBA00004922"/>
    </source>
</evidence>
<evidence type="ECO:0000256" key="9">
    <source>
        <dbReference type="ARBA" id="ARBA00023034"/>
    </source>
</evidence>
<dbReference type="PANTHER" id="PTHR48438">
    <property type="entry name" value="ALPHA-(1,3)-FUCOSYLTRANSFERASE C-RELATED"/>
    <property type="match status" value="1"/>
</dbReference>
<dbReference type="InterPro" id="IPR001503">
    <property type="entry name" value="Glyco_trans_10"/>
</dbReference>
<keyword evidence="10" id="KW-0472">Membrane</keyword>
<protein>
    <recommendedName>
        <fullName evidence="12">Fucosyltransferase</fullName>
        <ecNumber evidence="12">2.4.1.-</ecNumber>
    </recommendedName>
</protein>
<dbReference type="Pfam" id="PF00852">
    <property type="entry name" value="Glyco_transf_10"/>
    <property type="match status" value="1"/>
</dbReference>
<evidence type="ECO:0000259" key="13">
    <source>
        <dbReference type="Pfam" id="PF00852"/>
    </source>
</evidence>
<evidence type="ECO:0000313" key="16">
    <source>
        <dbReference type="WBParaSite" id="SVE_1040300.1"/>
    </source>
</evidence>
<evidence type="ECO:0000256" key="4">
    <source>
        <dbReference type="ARBA" id="ARBA00022676"/>
    </source>
</evidence>
<keyword evidence="9 12" id="KW-0333">Golgi apparatus</keyword>
<feature type="domain" description="Fucosyltransferase N-terminal" evidence="14">
    <location>
        <begin position="18"/>
        <end position="121"/>
    </location>
</feature>
<sequence length="350" mass="42738">MVNIHENIVFQKKLIKIYILQWSNLWPVEKYYLKCPLYKQCKYSSSFDDIKVADVVLFKDLTSDENHIPKYRNPKQLYVYMNWEPEFIINQKIKNGYKWEHKNFFNMTYTYSSKSDIRRTYFGEWTKGPVEEAFTEYYKSISVIPSIKKIKKKKKYIIWTVSDCKTASRREEDIQALRKYIPVNQFGTCNKRVLRHGYFTKKFKKFYEEHYFYIALENSDCEDYISEKYFSRVHFNSVPIVGYRKKYERIAPNNSFIAMDDFKSPKEMADYLYFLIKNKKEYLKFFKYREEGWKLYDIDKGMDNFCSLCKKLVEMKKSGELQKFHKIYYDAREAFLSWTQCKENGRIWKE</sequence>
<reference evidence="15" key="1">
    <citation type="submission" date="2014-07" db="EMBL/GenBank/DDBJ databases">
        <authorList>
            <person name="Martin A.A"/>
            <person name="De Silva N."/>
        </authorList>
    </citation>
    <scope>NUCLEOTIDE SEQUENCE</scope>
</reference>
<comment type="similarity">
    <text evidence="3 12">Belongs to the glycosyltransferase 10 family.</text>
</comment>
<evidence type="ECO:0000256" key="1">
    <source>
        <dbReference type="ARBA" id="ARBA00004447"/>
    </source>
</evidence>
<accession>A0A0K0FN24</accession>
<keyword evidence="5 12" id="KW-0808">Transferase</keyword>
<comment type="pathway">
    <text evidence="2">Protein modification; protein glycosylation.</text>
</comment>
<dbReference type="SUPFAM" id="SSF53756">
    <property type="entry name" value="UDP-Glycosyltransferase/glycogen phosphorylase"/>
    <property type="match status" value="1"/>
</dbReference>
<evidence type="ECO:0000256" key="7">
    <source>
        <dbReference type="ARBA" id="ARBA00022968"/>
    </source>
</evidence>
<dbReference type="Proteomes" id="UP000035680">
    <property type="component" value="Unassembled WGS sequence"/>
</dbReference>
<evidence type="ECO:0000256" key="3">
    <source>
        <dbReference type="ARBA" id="ARBA00008919"/>
    </source>
</evidence>
<dbReference type="STRING" id="75913.A0A0K0FN24"/>
<dbReference type="AlphaFoldDB" id="A0A0K0FN24"/>
<dbReference type="PANTHER" id="PTHR48438:SF1">
    <property type="entry name" value="ALPHA-(1,3)-FUCOSYLTRANSFERASE C-RELATED"/>
    <property type="match status" value="1"/>
</dbReference>
<dbReference type="WBParaSite" id="SVE_1040300.1">
    <property type="protein sequence ID" value="SVE_1040300.1"/>
    <property type="gene ID" value="SVE_1040300"/>
</dbReference>
<reference evidence="16" key="2">
    <citation type="submission" date="2015-08" db="UniProtKB">
        <authorList>
            <consortium name="WormBaseParasite"/>
        </authorList>
    </citation>
    <scope>IDENTIFICATION</scope>
</reference>
<evidence type="ECO:0000256" key="11">
    <source>
        <dbReference type="ARBA" id="ARBA00023180"/>
    </source>
</evidence>
<dbReference type="FunFam" id="3.40.50.11660:FF:000002">
    <property type="entry name" value="Alpha-(1,3)-fucosyltransferase"/>
    <property type="match status" value="1"/>
</dbReference>
<dbReference type="InterPro" id="IPR055270">
    <property type="entry name" value="Glyco_tran_10_C"/>
</dbReference>
<keyword evidence="8" id="KW-1133">Transmembrane helix</keyword>
<dbReference type="Pfam" id="PF17039">
    <property type="entry name" value="Glyco_tran_10_N"/>
    <property type="match status" value="1"/>
</dbReference>
<proteinExistence type="inferred from homology"/>
<dbReference type="InterPro" id="IPR031481">
    <property type="entry name" value="Glyco_tran_10_N"/>
</dbReference>
<comment type="subcellular location">
    <subcellularLocation>
        <location evidence="1 12">Golgi apparatus</location>
        <location evidence="1 12">Golgi stack membrane</location>
        <topology evidence="1 12">Single-pass type II membrane protein</topology>
    </subcellularLocation>
</comment>
<organism evidence="15 16">
    <name type="scientific">Strongyloides venezuelensis</name>
    <name type="common">Threadworm</name>
    <dbReference type="NCBI Taxonomy" id="75913"/>
    <lineage>
        <taxon>Eukaryota</taxon>
        <taxon>Metazoa</taxon>
        <taxon>Ecdysozoa</taxon>
        <taxon>Nematoda</taxon>
        <taxon>Chromadorea</taxon>
        <taxon>Rhabditida</taxon>
        <taxon>Tylenchina</taxon>
        <taxon>Panagrolaimomorpha</taxon>
        <taxon>Strongyloidoidea</taxon>
        <taxon>Strongyloididae</taxon>
        <taxon>Strongyloides</taxon>
    </lineage>
</organism>
<keyword evidence="15" id="KW-1185">Reference proteome</keyword>
<dbReference type="Gene3D" id="3.40.50.11660">
    <property type="entry name" value="Glycosyl transferase family 10, C-terminal domain"/>
    <property type="match status" value="1"/>
</dbReference>
<dbReference type="EC" id="2.4.1.-" evidence="12"/>
<keyword evidence="7" id="KW-0735">Signal-anchor</keyword>
<keyword evidence="4 12" id="KW-0328">Glycosyltransferase</keyword>
<keyword evidence="11" id="KW-0325">Glycoprotein</keyword>
<evidence type="ECO:0000256" key="10">
    <source>
        <dbReference type="ARBA" id="ARBA00023136"/>
    </source>
</evidence>
<evidence type="ECO:0000259" key="14">
    <source>
        <dbReference type="Pfam" id="PF17039"/>
    </source>
</evidence>
<dbReference type="GO" id="GO:0032580">
    <property type="term" value="C:Golgi cisterna membrane"/>
    <property type="evidence" value="ECO:0007669"/>
    <property type="project" value="UniProtKB-SubCell"/>
</dbReference>
<dbReference type="InterPro" id="IPR038577">
    <property type="entry name" value="GT10-like_C_sf"/>
</dbReference>
<dbReference type="UniPathway" id="UPA00378"/>
<feature type="domain" description="Fucosyltransferase C-terminal" evidence="13">
    <location>
        <begin position="151"/>
        <end position="318"/>
    </location>
</feature>